<dbReference type="SMART" id="SM00345">
    <property type="entry name" value="HTH_GNTR"/>
    <property type="match status" value="1"/>
</dbReference>
<organism evidence="5 6">
    <name type="scientific">Phreatobacter stygius</name>
    <dbReference type="NCBI Taxonomy" id="1940610"/>
    <lineage>
        <taxon>Bacteria</taxon>
        <taxon>Pseudomonadati</taxon>
        <taxon>Pseudomonadota</taxon>
        <taxon>Alphaproteobacteria</taxon>
        <taxon>Hyphomicrobiales</taxon>
        <taxon>Phreatobacteraceae</taxon>
        <taxon>Phreatobacter</taxon>
    </lineage>
</organism>
<dbReference type="InterPro" id="IPR000485">
    <property type="entry name" value="AsnC-type_HTH_dom"/>
</dbReference>
<reference evidence="5 6" key="1">
    <citation type="submission" date="2019-04" db="EMBL/GenBank/DDBJ databases">
        <title>Phreatobacter aquaticus sp. nov.</title>
        <authorList>
            <person name="Choi A."/>
        </authorList>
    </citation>
    <scope>NUCLEOTIDE SEQUENCE [LARGE SCALE GENOMIC DNA]</scope>
    <source>
        <strain evidence="5 6">KCTC 52518</strain>
    </source>
</reference>
<dbReference type="PANTHER" id="PTHR43537:SF49">
    <property type="entry name" value="TRANSCRIPTIONAL REGULATORY PROTEIN"/>
    <property type="match status" value="1"/>
</dbReference>
<keyword evidence="1" id="KW-0805">Transcription regulation</keyword>
<gene>
    <name evidence="5" type="ORF">E8M01_23380</name>
</gene>
<protein>
    <submittedName>
        <fullName evidence="5">GntR family transcriptional regulator</fullName>
    </submittedName>
</protein>
<dbReference type="InterPro" id="IPR036388">
    <property type="entry name" value="WH-like_DNA-bd_sf"/>
</dbReference>
<keyword evidence="6" id="KW-1185">Reference proteome</keyword>
<dbReference type="InterPro" id="IPR000524">
    <property type="entry name" value="Tscrpt_reg_HTH_GntR"/>
</dbReference>
<dbReference type="RefSeq" id="WP_136962363.1">
    <property type="nucleotide sequence ID" value="NZ_CP039690.1"/>
</dbReference>
<evidence type="ECO:0000313" key="6">
    <source>
        <dbReference type="Proteomes" id="UP000298781"/>
    </source>
</evidence>
<dbReference type="AlphaFoldDB" id="A0A4D7B7E9"/>
<dbReference type="PRINTS" id="PR00035">
    <property type="entry name" value="HTHGNTR"/>
</dbReference>
<dbReference type="GO" id="GO:0003700">
    <property type="term" value="F:DNA-binding transcription factor activity"/>
    <property type="evidence" value="ECO:0007669"/>
    <property type="project" value="InterPro"/>
</dbReference>
<feature type="domain" description="HTH gntR-type" evidence="4">
    <location>
        <begin position="9"/>
        <end position="78"/>
    </location>
</feature>
<keyword evidence="2" id="KW-0238">DNA-binding</keyword>
<dbReference type="InterPro" id="IPR036390">
    <property type="entry name" value="WH_DNA-bd_sf"/>
</dbReference>
<dbReference type="InterPro" id="IPR011711">
    <property type="entry name" value="GntR_C"/>
</dbReference>
<dbReference type="SUPFAM" id="SSF46785">
    <property type="entry name" value="Winged helix' DNA-binding domain"/>
    <property type="match status" value="1"/>
</dbReference>
<dbReference type="GO" id="GO:0043565">
    <property type="term" value="F:sequence-specific DNA binding"/>
    <property type="evidence" value="ECO:0007669"/>
    <property type="project" value="InterPro"/>
</dbReference>
<dbReference type="Gene3D" id="1.10.10.10">
    <property type="entry name" value="Winged helix-like DNA-binding domain superfamily/Winged helix DNA-binding domain"/>
    <property type="match status" value="1"/>
</dbReference>
<dbReference type="InterPro" id="IPR008920">
    <property type="entry name" value="TF_FadR/GntR_C"/>
</dbReference>
<dbReference type="OrthoDB" id="9810548at2"/>
<accession>A0A4D7B7E9</accession>
<evidence type="ECO:0000313" key="5">
    <source>
        <dbReference type="EMBL" id="QCI66925.1"/>
    </source>
</evidence>
<dbReference type="EMBL" id="CP039690">
    <property type="protein sequence ID" value="QCI66925.1"/>
    <property type="molecule type" value="Genomic_DNA"/>
</dbReference>
<proteinExistence type="predicted"/>
<name>A0A4D7B7E9_9HYPH</name>
<dbReference type="Proteomes" id="UP000298781">
    <property type="component" value="Chromosome"/>
</dbReference>
<dbReference type="KEGG" id="pstg:E8M01_23380"/>
<dbReference type="PANTHER" id="PTHR43537">
    <property type="entry name" value="TRANSCRIPTIONAL REGULATOR, GNTR FAMILY"/>
    <property type="match status" value="1"/>
</dbReference>
<sequence>MILEIPPRPYLREDVYDTLRSHLITLAADIDAPVRLREEELARALGVSRTPVREALRRLEQDGFVTFEPRRGARLTPTTLKEFLDWLDIREMLEGLAARQAAVKASDADHRDLAAIFAGFDTETVVTRADDYAQANAAFHARIIALADNELLARTWNSFGHMKMAGLRFIERLQRGPHSLSEHHQIIAAIARRDPDQAEAVSRAHVRSLSADARSQLTSFLPEPS</sequence>
<evidence type="ECO:0000256" key="1">
    <source>
        <dbReference type="ARBA" id="ARBA00023015"/>
    </source>
</evidence>
<dbReference type="Pfam" id="PF00392">
    <property type="entry name" value="GntR"/>
    <property type="match status" value="1"/>
</dbReference>
<evidence type="ECO:0000256" key="2">
    <source>
        <dbReference type="ARBA" id="ARBA00023125"/>
    </source>
</evidence>
<evidence type="ECO:0000259" key="4">
    <source>
        <dbReference type="PROSITE" id="PS50949"/>
    </source>
</evidence>
<dbReference type="Gene3D" id="1.20.120.530">
    <property type="entry name" value="GntR ligand-binding domain-like"/>
    <property type="match status" value="1"/>
</dbReference>
<evidence type="ECO:0000256" key="3">
    <source>
        <dbReference type="ARBA" id="ARBA00023163"/>
    </source>
</evidence>
<dbReference type="SUPFAM" id="SSF48008">
    <property type="entry name" value="GntR ligand-binding domain-like"/>
    <property type="match status" value="1"/>
</dbReference>
<dbReference type="PROSITE" id="PS50949">
    <property type="entry name" value="HTH_GNTR"/>
    <property type="match status" value="1"/>
</dbReference>
<dbReference type="PRINTS" id="PR00033">
    <property type="entry name" value="HTHASNC"/>
</dbReference>
<dbReference type="Pfam" id="PF07729">
    <property type="entry name" value="FCD"/>
    <property type="match status" value="1"/>
</dbReference>
<dbReference type="SMART" id="SM00895">
    <property type="entry name" value="FCD"/>
    <property type="match status" value="1"/>
</dbReference>
<keyword evidence="3" id="KW-0804">Transcription</keyword>